<evidence type="ECO:0000256" key="9">
    <source>
        <dbReference type="ARBA" id="ARBA00022833"/>
    </source>
</evidence>
<name>A0A840UYJ2_9BACT</name>
<dbReference type="GO" id="GO:0008237">
    <property type="term" value="F:metallopeptidase activity"/>
    <property type="evidence" value="ECO:0007669"/>
    <property type="project" value="UniProtKB-KW"/>
</dbReference>
<comment type="caution">
    <text evidence="14">The sequence shown here is derived from an EMBL/GenBank/DDBJ whole genome shotgun (WGS) entry which is preliminary data.</text>
</comment>
<comment type="cofactor">
    <cofactor evidence="1">
        <name>Zn(2+)</name>
        <dbReference type="ChEBI" id="CHEBI:29105"/>
    </cofactor>
</comment>
<comment type="similarity">
    <text evidence="3">Belongs to the peptidase M50B family.</text>
</comment>
<dbReference type="Proteomes" id="UP000539642">
    <property type="component" value="Unassembled WGS sequence"/>
</dbReference>
<dbReference type="InterPro" id="IPR052348">
    <property type="entry name" value="Metallopeptidase_M50B"/>
</dbReference>
<dbReference type="RefSeq" id="WP_183351324.1">
    <property type="nucleotide sequence ID" value="NZ_JACHEO010000012.1"/>
</dbReference>
<dbReference type="CDD" id="cd06158">
    <property type="entry name" value="S2P-M50_like_1"/>
    <property type="match status" value="1"/>
</dbReference>
<dbReference type="GO" id="GO:0005886">
    <property type="term" value="C:plasma membrane"/>
    <property type="evidence" value="ECO:0007669"/>
    <property type="project" value="UniProtKB-SubCell"/>
</dbReference>
<evidence type="ECO:0000256" key="10">
    <source>
        <dbReference type="ARBA" id="ARBA00022989"/>
    </source>
</evidence>
<keyword evidence="10 13" id="KW-1133">Transmembrane helix</keyword>
<dbReference type="EMBL" id="JACHEO010000012">
    <property type="protein sequence ID" value="MBB5348514.1"/>
    <property type="molecule type" value="Genomic_DNA"/>
</dbReference>
<keyword evidence="4" id="KW-1003">Cell membrane</keyword>
<organism evidence="14 15">
    <name type="scientific">Desulfoprunum benzoelyticum</name>
    <dbReference type="NCBI Taxonomy" id="1506996"/>
    <lineage>
        <taxon>Bacteria</taxon>
        <taxon>Pseudomonadati</taxon>
        <taxon>Thermodesulfobacteriota</taxon>
        <taxon>Desulfobulbia</taxon>
        <taxon>Desulfobulbales</taxon>
        <taxon>Desulfobulbaceae</taxon>
        <taxon>Desulfoprunum</taxon>
    </lineage>
</organism>
<keyword evidence="15" id="KW-1185">Reference proteome</keyword>
<evidence type="ECO:0000256" key="13">
    <source>
        <dbReference type="SAM" id="Phobius"/>
    </source>
</evidence>
<evidence type="ECO:0000256" key="3">
    <source>
        <dbReference type="ARBA" id="ARBA00007931"/>
    </source>
</evidence>
<feature type="transmembrane region" description="Helical" evidence="13">
    <location>
        <begin position="63"/>
        <end position="83"/>
    </location>
</feature>
<sequence>MPAPLAVPVPFLLHFPGSTVEDIAVFCVAALVAVTVSAESQGLAATLLGDRQSGGGKRFQFNAFLHLDPLGTLCFFVAGFGWAKEVKIDAAKFRHPRFYLMLSRLAGPLGNFMMASIAASIYALLTNFGFEDKAFSSVVVVNLMMAIYGLICVYPLPGSSIVGLVFRGGEGFDKTVRYVRLISPFLLLAWFVAARLLDRDVIGTVLHPLVRSIALFLTTGM</sequence>
<proteinExistence type="inferred from homology"/>
<keyword evidence="8" id="KW-0378">Hydrolase</keyword>
<evidence type="ECO:0000256" key="4">
    <source>
        <dbReference type="ARBA" id="ARBA00022475"/>
    </source>
</evidence>
<evidence type="ECO:0000256" key="1">
    <source>
        <dbReference type="ARBA" id="ARBA00001947"/>
    </source>
</evidence>
<evidence type="ECO:0000256" key="8">
    <source>
        <dbReference type="ARBA" id="ARBA00022801"/>
    </source>
</evidence>
<comment type="subcellular location">
    <subcellularLocation>
        <location evidence="2">Cell membrane</location>
        <topology evidence="2">Multi-pass membrane protein</topology>
    </subcellularLocation>
</comment>
<keyword evidence="6 13" id="KW-0812">Transmembrane</keyword>
<evidence type="ECO:0000256" key="2">
    <source>
        <dbReference type="ARBA" id="ARBA00004651"/>
    </source>
</evidence>
<keyword evidence="9" id="KW-0862">Zinc</keyword>
<evidence type="ECO:0000256" key="12">
    <source>
        <dbReference type="ARBA" id="ARBA00023136"/>
    </source>
</evidence>
<evidence type="ECO:0000256" key="5">
    <source>
        <dbReference type="ARBA" id="ARBA00022670"/>
    </source>
</evidence>
<dbReference type="InterPro" id="IPR044537">
    <property type="entry name" value="Rip2-like"/>
</dbReference>
<dbReference type="GO" id="GO:0046872">
    <property type="term" value="F:metal ion binding"/>
    <property type="evidence" value="ECO:0007669"/>
    <property type="project" value="UniProtKB-KW"/>
</dbReference>
<keyword evidence="7" id="KW-0479">Metal-binding</keyword>
<evidence type="ECO:0008006" key="16">
    <source>
        <dbReference type="Google" id="ProtNLM"/>
    </source>
</evidence>
<dbReference type="AlphaFoldDB" id="A0A840UYJ2"/>
<evidence type="ECO:0000313" key="15">
    <source>
        <dbReference type="Proteomes" id="UP000539642"/>
    </source>
</evidence>
<keyword evidence="5" id="KW-0645">Protease</keyword>
<evidence type="ECO:0000313" key="14">
    <source>
        <dbReference type="EMBL" id="MBB5348514.1"/>
    </source>
</evidence>
<accession>A0A840UYJ2</accession>
<evidence type="ECO:0000256" key="6">
    <source>
        <dbReference type="ARBA" id="ARBA00022692"/>
    </source>
</evidence>
<reference evidence="14 15" key="1">
    <citation type="submission" date="2020-08" db="EMBL/GenBank/DDBJ databases">
        <title>Genomic Encyclopedia of Type Strains, Phase IV (KMG-IV): sequencing the most valuable type-strain genomes for metagenomic binning, comparative biology and taxonomic classification.</title>
        <authorList>
            <person name="Goeker M."/>
        </authorList>
    </citation>
    <scope>NUCLEOTIDE SEQUENCE [LARGE SCALE GENOMIC DNA]</scope>
    <source>
        <strain evidence="14 15">DSM 28570</strain>
    </source>
</reference>
<evidence type="ECO:0000256" key="11">
    <source>
        <dbReference type="ARBA" id="ARBA00023049"/>
    </source>
</evidence>
<feature type="transmembrane region" description="Helical" evidence="13">
    <location>
        <begin position="104"/>
        <end position="125"/>
    </location>
</feature>
<protein>
    <recommendedName>
        <fullName evidence="16">Site-2 protease family protein</fullName>
    </recommendedName>
</protein>
<feature type="transmembrane region" description="Helical" evidence="13">
    <location>
        <begin position="178"/>
        <end position="197"/>
    </location>
</feature>
<keyword evidence="12 13" id="KW-0472">Membrane</keyword>
<evidence type="ECO:0000256" key="7">
    <source>
        <dbReference type="ARBA" id="ARBA00022723"/>
    </source>
</evidence>
<dbReference type="PANTHER" id="PTHR35864:SF1">
    <property type="entry name" value="ZINC METALLOPROTEASE YWHC-RELATED"/>
    <property type="match status" value="1"/>
</dbReference>
<dbReference type="PANTHER" id="PTHR35864">
    <property type="entry name" value="ZINC METALLOPROTEASE MJ0611-RELATED"/>
    <property type="match status" value="1"/>
</dbReference>
<feature type="transmembrane region" description="Helical" evidence="13">
    <location>
        <begin position="145"/>
        <end position="166"/>
    </location>
</feature>
<gene>
    <name evidence="14" type="ORF">HNQ81_002250</name>
</gene>
<keyword evidence="11" id="KW-0482">Metalloprotease</keyword>
<dbReference type="GO" id="GO:0006508">
    <property type="term" value="P:proteolysis"/>
    <property type="evidence" value="ECO:0007669"/>
    <property type="project" value="UniProtKB-KW"/>
</dbReference>